<accession>A0A9W6STL1</accession>
<sequence length="505" mass="55554">MKFALLTSIVLSLAQSIRAADNDNANILDNGYQCVGTFIFGRHNDRTAKPANVLTTYGQVEQVDSGNFYRERYFGLDGEGTSVASGYKIDGLNPEGYFVYGDTYAQAPASSVILYSQISFLQGLYPPSTAVNTVNSLEVADKSGLANGTSVVGPFDGYQYVFMDVQQPDSENYIWIKGDSDCPASDDAIATWTKSDTFKSLNESTLGFYQGLEEYLPAGTFKKSELNFGSAMAIYDFMNVNYIHNETLAKEWNEELVYKVKILADQAQWGISYSSEEKLADFTIGGQSLLGGVYNYLNETKVNGSPYINYFTGSYNTMYQIAGLLGLNEVSADFTGMPDYGATYVWDLLKNTDGDYFVQFSFKNGTADEDVLNTYPLFNQSEVILKWDDFETQIKKVSLRSLEAWCNACGSEASMCVQYSKTYVNALNKSSLTLADAGGIGAGVTIGVFLIFGLLGLLFVKYYKNKKTSTPDHILPVTVADSHTVSSNDHSVSSVEKFESDSDSH</sequence>
<feature type="compositionally biased region" description="Polar residues" evidence="2">
    <location>
        <begin position="484"/>
        <end position="494"/>
    </location>
</feature>
<gene>
    <name evidence="5" type="ORF">Cboi02_000044700</name>
</gene>
<dbReference type="Pfam" id="PF00328">
    <property type="entry name" value="His_Phos_2"/>
    <property type="match status" value="1"/>
</dbReference>
<feature type="compositionally biased region" description="Basic and acidic residues" evidence="2">
    <location>
        <begin position="496"/>
        <end position="505"/>
    </location>
</feature>
<evidence type="ECO:0000313" key="5">
    <source>
        <dbReference type="EMBL" id="GME67013.1"/>
    </source>
</evidence>
<feature type="chain" id="PRO_5040925885" evidence="4">
    <location>
        <begin position="20"/>
        <end position="505"/>
    </location>
</feature>
<feature type="signal peptide" evidence="4">
    <location>
        <begin position="1"/>
        <end position="19"/>
    </location>
</feature>
<dbReference type="EMBL" id="BSXN01000082">
    <property type="protein sequence ID" value="GME67013.1"/>
    <property type="molecule type" value="Genomic_DNA"/>
</dbReference>
<keyword evidence="6" id="KW-1185">Reference proteome</keyword>
<evidence type="ECO:0000256" key="2">
    <source>
        <dbReference type="SAM" id="MobiDB-lite"/>
    </source>
</evidence>
<reference evidence="5" key="1">
    <citation type="submission" date="2023-04" db="EMBL/GenBank/DDBJ databases">
        <title>Candida boidinii NBRC 10035.</title>
        <authorList>
            <person name="Ichikawa N."/>
            <person name="Sato H."/>
            <person name="Tonouchi N."/>
        </authorList>
    </citation>
    <scope>NUCLEOTIDE SEQUENCE</scope>
    <source>
        <strain evidence="5">NBRC 10035</strain>
    </source>
</reference>
<keyword evidence="3" id="KW-0812">Transmembrane</keyword>
<feature type="region of interest" description="Disordered" evidence="2">
    <location>
        <begin position="484"/>
        <end position="505"/>
    </location>
</feature>
<dbReference type="Gene3D" id="3.40.50.1240">
    <property type="entry name" value="Phosphoglycerate mutase-like"/>
    <property type="match status" value="1"/>
</dbReference>
<dbReference type="InterPro" id="IPR029033">
    <property type="entry name" value="His_PPase_superfam"/>
</dbReference>
<evidence type="ECO:0000256" key="4">
    <source>
        <dbReference type="SAM" id="SignalP"/>
    </source>
</evidence>
<evidence type="ECO:0000256" key="1">
    <source>
        <dbReference type="ARBA" id="ARBA00005375"/>
    </source>
</evidence>
<dbReference type="PANTHER" id="PTHR11567">
    <property type="entry name" value="ACID PHOSPHATASE-RELATED"/>
    <property type="match status" value="1"/>
</dbReference>
<dbReference type="PANTHER" id="PTHR11567:SF142">
    <property type="entry name" value="PHOSPHOGLYCERATE MUTASE-LIKE PROTEIN"/>
    <property type="match status" value="1"/>
</dbReference>
<keyword evidence="3" id="KW-1133">Transmembrane helix</keyword>
<dbReference type="InterPro" id="IPR050645">
    <property type="entry name" value="Histidine_acid_phosphatase"/>
</dbReference>
<dbReference type="AlphaFoldDB" id="A0A9W6STL1"/>
<comment type="caution">
    <text evidence="5">The sequence shown here is derived from an EMBL/GenBank/DDBJ whole genome shotgun (WGS) entry which is preliminary data.</text>
</comment>
<dbReference type="SUPFAM" id="SSF53254">
    <property type="entry name" value="Phosphoglycerate mutase-like"/>
    <property type="match status" value="1"/>
</dbReference>
<name>A0A9W6STL1_CANBO</name>
<dbReference type="InterPro" id="IPR000560">
    <property type="entry name" value="His_Pase_clade-2"/>
</dbReference>
<organism evidence="5 6">
    <name type="scientific">Candida boidinii</name>
    <name type="common">Yeast</name>
    <dbReference type="NCBI Taxonomy" id="5477"/>
    <lineage>
        <taxon>Eukaryota</taxon>
        <taxon>Fungi</taxon>
        <taxon>Dikarya</taxon>
        <taxon>Ascomycota</taxon>
        <taxon>Saccharomycotina</taxon>
        <taxon>Pichiomycetes</taxon>
        <taxon>Pichiales</taxon>
        <taxon>Pichiaceae</taxon>
        <taxon>Ogataea</taxon>
        <taxon>Ogataea/Candida clade</taxon>
    </lineage>
</organism>
<proteinExistence type="inferred from homology"/>
<keyword evidence="4" id="KW-0732">Signal</keyword>
<dbReference type="Proteomes" id="UP001165120">
    <property type="component" value="Unassembled WGS sequence"/>
</dbReference>
<dbReference type="GO" id="GO:0016791">
    <property type="term" value="F:phosphatase activity"/>
    <property type="evidence" value="ECO:0007669"/>
    <property type="project" value="TreeGrafter"/>
</dbReference>
<keyword evidence="3" id="KW-0472">Membrane</keyword>
<comment type="similarity">
    <text evidence="1">Belongs to the histidine acid phosphatase family.</text>
</comment>
<evidence type="ECO:0000313" key="6">
    <source>
        <dbReference type="Proteomes" id="UP001165120"/>
    </source>
</evidence>
<feature type="transmembrane region" description="Helical" evidence="3">
    <location>
        <begin position="437"/>
        <end position="460"/>
    </location>
</feature>
<protein>
    <submittedName>
        <fullName evidence="5">Unnamed protein product</fullName>
    </submittedName>
</protein>
<evidence type="ECO:0000256" key="3">
    <source>
        <dbReference type="SAM" id="Phobius"/>
    </source>
</evidence>